<dbReference type="InterPro" id="IPR006045">
    <property type="entry name" value="Cupin_1"/>
</dbReference>
<keyword evidence="1 3" id="KW-0479">Metal-binding</keyword>
<dbReference type="SMART" id="SM00835">
    <property type="entry name" value="Cupin_1"/>
    <property type="match status" value="2"/>
</dbReference>
<dbReference type="GeneID" id="71993019"/>
<feature type="binding site" evidence="3">
    <location>
        <position position="143"/>
    </location>
    <ligand>
        <name>Mn(2+)</name>
        <dbReference type="ChEBI" id="CHEBI:29035"/>
        <label>1</label>
    </ligand>
</feature>
<evidence type="ECO:0000256" key="2">
    <source>
        <dbReference type="PIRSR" id="PIRSR617774-1"/>
    </source>
</evidence>
<feature type="binding site" evidence="3">
    <location>
        <position position="386"/>
    </location>
    <ligand>
        <name>Mn(2+)</name>
        <dbReference type="ChEBI" id="CHEBI:29035"/>
        <label>2</label>
    </ligand>
</feature>
<feature type="active site" description="Proton donor" evidence="2">
    <location>
        <position position="401"/>
    </location>
</feature>
<dbReference type="Proteomes" id="UP000756132">
    <property type="component" value="Chromosome 11"/>
</dbReference>
<feature type="binding site" evidence="3">
    <location>
        <position position="321"/>
    </location>
    <ligand>
        <name>Mn(2+)</name>
        <dbReference type="ChEBI" id="CHEBI:29035"/>
        <label>2</label>
    </ligand>
</feature>
<evidence type="ECO:0000256" key="3">
    <source>
        <dbReference type="PIRSR" id="PIRSR617774-2"/>
    </source>
</evidence>
<feature type="chain" id="PRO_5040313014" evidence="5">
    <location>
        <begin position="20"/>
        <end position="461"/>
    </location>
</feature>
<dbReference type="InterPro" id="IPR017774">
    <property type="entry name" value="Bicupin_oxalate_deCO2ase/Oxase"/>
</dbReference>
<feature type="binding site" evidence="3">
    <location>
        <position position="149"/>
    </location>
    <ligand>
        <name>Mn(2+)</name>
        <dbReference type="ChEBI" id="CHEBI:29035"/>
        <label>1</label>
    </ligand>
</feature>
<feature type="domain" description="Cupin type-1" evidence="6">
    <location>
        <begin position="108"/>
        <end position="241"/>
    </location>
</feature>
<feature type="binding site" evidence="3">
    <location>
        <position position="323"/>
    </location>
    <ligand>
        <name>Mn(2+)</name>
        <dbReference type="ChEBI" id="CHEBI:29035"/>
        <label>2</label>
    </ligand>
</feature>
<comment type="cofactor">
    <cofactor evidence="3">
        <name>Mn(2+)</name>
        <dbReference type="ChEBI" id="CHEBI:29035"/>
    </cofactor>
    <text evidence="3">Binds 2 manganese ions per subunit.</text>
</comment>
<dbReference type="CDD" id="cd20304">
    <property type="entry name" value="cupin_OxDC_N"/>
    <property type="match status" value="1"/>
</dbReference>
<name>A0A9Q8UVJ9_PASFU</name>
<feature type="binding site" evidence="3">
    <location>
        <position position="145"/>
    </location>
    <ligand>
        <name>Mn(2+)</name>
        <dbReference type="ChEBI" id="CHEBI:29035"/>
        <label>1</label>
    </ligand>
</feature>
<feature type="domain" description="Cupin type-1" evidence="6">
    <location>
        <begin position="276"/>
        <end position="437"/>
    </location>
</feature>
<reference evidence="7" key="2">
    <citation type="journal article" date="2022" name="Microb. Genom.">
        <title>A chromosome-scale genome assembly of the tomato pathogen Cladosporium fulvum reveals a compartmentalized genome architecture and the presence of a dispensable chromosome.</title>
        <authorList>
            <person name="Zaccaron A.Z."/>
            <person name="Chen L.H."/>
            <person name="Samaras A."/>
            <person name="Stergiopoulos I."/>
        </authorList>
    </citation>
    <scope>NUCLEOTIDE SEQUENCE</scope>
    <source>
        <strain evidence="7">Race5_Kim</strain>
    </source>
</reference>
<dbReference type="GO" id="GO:0046872">
    <property type="term" value="F:metal ion binding"/>
    <property type="evidence" value="ECO:0007669"/>
    <property type="project" value="UniProtKB-KW"/>
</dbReference>
<dbReference type="NCBIfam" id="TIGR03404">
    <property type="entry name" value="bicupin_oxalic"/>
    <property type="match status" value="1"/>
</dbReference>
<dbReference type="EMBL" id="CP090173">
    <property type="protein sequence ID" value="UJO24038.1"/>
    <property type="molecule type" value="Genomic_DNA"/>
</dbReference>
<dbReference type="OrthoDB" id="10263073at2759"/>
<protein>
    <submittedName>
        <fullName evidence="7">Oxalate decarboxylase OxdC</fullName>
    </submittedName>
</protein>
<feature type="compositionally biased region" description="Basic and acidic residues" evidence="4">
    <location>
        <begin position="49"/>
        <end position="60"/>
    </location>
</feature>
<feature type="binding site" evidence="3">
    <location>
        <position position="328"/>
    </location>
    <ligand>
        <name>Mn(2+)</name>
        <dbReference type="ChEBI" id="CHEBI:29035"/>
        <label>2</label>
    </ligand>
</feature>
<evidence type="ECO:0000256" key="1">
    <source>
        <dbReference type="ARBA" id="ARBA00022723"/>
    </source>
</evidence>
<dbReference type="RefSeq" id="XP_047768404.1">
    <property type="nucleotide sequence ID" value="XM_047912289.1"/>
</dbReference>
<dbReference type="Pfam" id="PF00190">
    <property type="entry name" value="Cupin_1"/>
    <property type="match status" value="2"/>
</dbReference>
<evidence type="ECO:0000256" key="5">
    <source>
        <dbReference type="SAM" id="SignalP"/>
    </source>
</evidence>
<keyword evidence="3" id="KW-0464">Manganese</keyword>
<dbReference type="InterPro" id="IPR051610">
    <property type="entry name" value="GPI/OXD"/>
</dbReference>
<feature type="signal peptide" evidence="5">
    <location>
        <begin position="1"/>
        <end position="19"/>
    </location>
</feature>
<dbReference type="AlphaFoldDB" id="A0A9Q8UVJ9"/>
<dbReference type="InterPro" id="IPR011051">
    <property type="entry name" value="RmlC_Cupin_sf"/>
</dbReference>
<dbReference type="InterPro" id="IPR014710">
    <property type="entry name" value="RmlC-like_jellyroll"/>
</dbReference>
<dbReference type="PANTHER" id="PTHR35848">
    <property type="entry name" value="OXALATE-BINDING PROTEIN"/>
    <property type="match status" value="1"/>
</dbReference>
<keyword evidence="8" id="KW-1185">Reference proteome</keyword>
<reference evidence="7" key="1">
    <citation type="submission" date="2021-12" db="EMBL/GenBank/DDBJ databases">
        <authorList>
            <person name="Zaccaron A."/>
            <person name="Stergiopoulos I."/>
        </authorList>
    </citation>
    <scope>NUCLEOTIDE SEQUENCE</scope>
    <source>
        <strain evidence="7">Race5_Kim</strain>
    </source>
</reference>
<organism evidence="7 8">
    <name type="scientific">Passalora fulva</name>
    <name type="common">Tomato leaf mold</name>
    <name type="synonym">Cladosporium fulvum</name>
    <dbReference type="NCBI Taxonomy" id="5499"/>
    <lineage>
        <taxon>Eukaryota</taxon>
        <taxon>Fungi</taxon>
        <taxon>Dikarya</taxon>
        <taxon>Ascomycota</taxon>
        <taxon>Pezizomycotina</taxon>
        <taxon>Dothideomycetes</taxon>
        <taxon>Dothideomycetidae</taxon>
        <taxon>Mycosphaerellales</taxon>
        <taxon>Mycosphaerellaceae</taxon>
        <taxon>Fulvia</taxon>
    </lineage>
</organism>
<dbReference type="GO" id="GO:0033609">
    <property type="term" value="P:oxalate metabolic process"/>
    <property type="evidence" value="ECO:0007669"/>
    <property type="project" value="InterPro"/>
</dbReference>
<keyword evidence="5" id="KW-0732">Signal</keyword>
<dbReference type="KEGG" id="ffu:CLAFUR5_13141"/>
<evidence type="ECO:0000256" key="4">
    <source>
        <dbReference type="SAM" id="MobiDB-lite"/>
    </source>
</evidence>
<accession>A0A9Q8UVJ9</accession>
<evidence type="ECO:0000313" key="8">
    <source>
        <dbReference type="Proteomes" id="UP000756132"/>
    </source>
</evidence>
<feature type="binding site" evidence="3">
    <location>
        <position position="188"/>
    </location>
    <ligand>
        <name>Mn(2+)</name>
        <dbReference type="ChEBI" id="CHEBI:29035"/>
        <label>1</label>
    </ligand>
</feature>
<gene>
    <name evidence="7" type="ORF">CLAFUR5_13141</name>
</gene>
<dbReference type="CDD" id="cd20305">
    <property type="entry name" value="cupin_OxDC_C"/>
    <property type="match status" value="1"/>
</dbReference>
<feature type="region of interest" description="Disordered" evidence="4">
    <location>
        <begin position="49"/>
        <end position="89"/>
    </location>
</feature>
<proteinExistence type="predicted"/>
<sequence length="461" mass="52486">MHALTFVSTVLLIAAPVLAAPARQHPLVHSRPDPYRKDYQDQYDHKVDSIGKDLHPEPLRNGDGTSVLGPRNRLREQENPDMIRPPTTDHGDFKNMRWSFADSHMRIEEGGWTRQTTRRELDSSVEIAGVNMRLDEGVIRELHWHKEAEWAYVLEGKVRVTALDTEGGSFVDDVEKGDLWYFPPGHPHSLQGLAPIGTEFLLIFDNGGFSEESTFLLTEWLKHTPKSVIAENFRLPPQVFDTLPDTEKYIFQGELPGSVDEEKPKTFKKSKLEFTHKMLDQKPEVTSGGRVRITDSHNFPISKTIAAGHLEIEPGAMREMHWHPNADEWSFFISGRARVTIFGAQGNARTFDYTAGDVGVVPKNMARGLQLRKNRPTRKLIHLQGHFIENLSDDEPLEVLEIFRADEFQDFSLFQWLGETPQRLVRDHLFQNDPKGAAKFAKAIQSAEKDAIKAQVFQSEL</sequence>
<evidence type="ECO:0000313" key="7">
    <source>
        <dbReference type="EMBL" id="UJO24038.1"/>
    </source>
</evidence>
<dbReference type="Gene3D" id="2.60.120.10">
    <property type="entry name" value="Jelly Rolls"/>
    <property type="match status" value="2"/>
</dbReference>
<dbReference type="PANTHER" id="PTHR35848:SF9">
    <property type="entry name" value="SLL1358 PROTEIN"/>
    <property type="match status" value="1"/>
</dbReference>
<dbReference type="SUPFAM" id="SSF51182">
    <property type="entry name" value="RmlC-like cupins"/>
    <property type="match status" value="1"/>
</dbReference>
<evidence type="ECO:0000259" key="6">
    <source>
        <dbReference type="SMART" id="SM00835"/>
    </source>
</evidence>